<evidence type="ECO:0000313" key="7">
    <source>
        <dbReference type="Proteomes" id="UP000179686"/>
    </source>
</evidence>
<dbReference type="InterPro" id="IPR036188">
    <property type="entry name" value="FAD/NAD-bd_sf"/>
</dbReference>
<evidence type="ECO:0000256" key="1">
    <source>
        <dbReference type="ARBA" id="ARBA00001974"/>
    </source>
</evidence>
<dbReference type="InterPro" id="IPR004792">
    <property type="entry name" value="BaiN-like"/>
</dbReference>
<evidence type="ECO:0008006" key="8">
    <source>
        <dbReference type="Google" id="ProtNLM"/>
    </source>
</evidence>
<dbReference type="Pfam" id="PF22780">
    <property type="entry name" value="HI0933_like_1st"/>
    <property type="match status" value="1"/>
</dbReference>
<dbReference type="InterPro" id="IPR055178">
    <property type="entry name" value="RsdA/BaiN/AoA(So)-like_dom"/>
</dbReference>
<evidence type="ECO:0000256" key="2">
    <source>
        <dbReference type="ARBA" id="ARBA00022630"/>
    </source>
</evidence>
<evidence type="ECO:0000256" key="3">
    <source>
        <dbReference type="ARBA" id="ARBA00022827"/>
    </source>
</evidence>
<dbReference type="Gene3D" id="3.50.50.60">
    <property type="entry name" value="FAD/NAD(P)-binding domain"/>
    <property type="match status" value="1"/>
</dbReference>
<keyword evidence="3" id="KW-0274">FAD</keyword>
<feature type="domain" description="RsdA/BaiN/AoA(So)-like Rossmann fold-like" evidence="4">
    <location>
        <begin position="10"/>
        <end position="428"/>
    </location>
</feature>
<dbReference type="PANTHER" id="PTHR42887:SF2">
    <property type="entry name" value="OS12G0638800 PROTEIN"/>
    <property type="match status" value="1"/>
</dbReference>
<sequence>MKNTNTNYYDVIVVGGGPAGMMAAGRAGERGLQVLLIEKNKRLGEKLRITGGGRCNITNATFDVRKFLSFYGKAEQFLYSLFAQFNAKNTFEFFESRGLPLVVEARNRAFPHTQKAEDVYNIMETYVKKPNITICTNSPVTKVLINTDVHTGYGSGEIVGVECGKNIYTAKNYIFATGGLSHPKTGSTGDGFKWLADLGHVIAQPTPAIVPLAVSNSWVKVLAGVSLSFMNITFFVEMANNLPKKAFFKTGKVLFTHFGLSGPLILNLAHKVADLLHSGSVTASIDAYPHTDLGVLDKKLISIFDKHKNKLLKNIIDEFVPEGTGKGIMLLLAEKIDVNKKVHSISRDERKYIANILKALPVSIEGLMGFDRAVVADGGIDLKDVDTKTMRSLKVNNLFVTGDLLHVNRPSGGYSLQLCWSTGYVAGSSVN</sequence>
<evidence type="ECO:0000259" key="5">
    <source>
        <dbReference type="Pfam" id="PF22780"/>
    </source>
</evidence>
<organism evidence="6 7">
    <name type="scientific">Candidatus Nomurabacteria bacterium RIFCSPHIGHO2_02_FULL_38_15</name>
    <dbReference type="NCBI Taxonomy" id="1801752"/>
    <lineage>
        <taxon>Bacteria</taxon>
        <taxon>Candidatus Nomuraibacteriota</taxon>
    </lineage>
</organism>
<dbReference type="NCBIfam" id="TIGR00275">
    <property type="entry name" value="aminoacetone oxidase family FAD-binding enzyme"/>
    <property type="match status" value="1"/>
</dbReference>
<protein>
    <recommendedName>
        <fullName evidence="8">FAD-dependent oxidoreductase</fullName>
    </recommendedName>
</protein>
<keyword evidence="2" id="KW-0285">Flavoprotein</keyword>
<dbReference type="SUPFAM" id="SSF51905">
    <property type="entry name" value="FAD/NAD(P)-binding domain"/>
    <property type="match status" value="1"/>
</dbReference>
<accession>A0A1F6VSK9</accession>
<comment type="caution">
    <text evidence="6">The sequence shown here is derived from an EMBL/GenBank/DDBJ whole genome shotgun (WGS) entry which is preliminary data.</text>
</comment>
<dbReference type="SUPFAM" id="SSF160996">
    <property type="entry name" value="HI0933 insert domain-like"/>
    <property type="match status" value="1"/>
</dbReference>
<dbReference type="InterPro" id="IPR057661">
    <property type="entry name" value="RsdA/BaiN/AoA(So)_Rossmann"/>
</dbReference>
<proteinExistence type="predicted"/>
<dbReference type="Pfam" id="PF03486">
    <property type="entry name" value="HI0933_like"/>
    <property type="match status" value="1"/>
</dbReference>
<dbReference type="STRING" id="1801752.A3J61_01225"/>
<feature type="domain" description="RsdA/BaiN/AoA(So)-like insert" evidence="5">
    <location>
        <begin position="207"/>
        <end position="375"/>
    </location>
</feature>
<gene>
    <name evidence="6" type="ORF">A3J61_01225</name>
</gene>
<dbReference type="PRINTS" id="PR00420">
    <property type="entry name" value="RNGMNOXGNASE"/>
</dbReference>
<dbReference type="EMBL" id="MFUC01000004">
    <property type="protein sequence ID" value="OGI72572.1"/>
    <property type="molecule type" value="Genomic_DNA"/>
</dbReference>
<reference evidence="6 7" key="1">
    <citation type="journal article" date="2016" name="Nat. Commun.">
        <title>Thousands of microbial genomes shed light on interconnected biogeochemical processes in an aquifer system.</title>
        <authorList>
            <person name="Anantharaman K."/>
            <person name="Brown C.T."/>
            <person name="Hug L.A."/>
            <person name="Sharon I."/>
            <person name="Castelle C.J."/>
            <person name="Probst A.J."/>
            <person name="Thomas B.C."/>
            <person name="Singh A."/>
            <person name="Wilkins M.J."/>
            <person name="Karaoz U."/>
            <person name="Brodie E.L."/>
            <person name="Williams K.H."/>
            <person name="Hubbard S.S."/>
            <person name="Banfield J.F."/>
        </authorList>
    </citation>
    <scope>NUCLEOTIDE SEQUENCE [LARGE SCALE GENOMIC DNA]</scope>
</reference>
<evidence type="ECO:0000259" key="4">
    <source>
        <dbReference type="Pfam" id="PF03486"/>
    </source>
</evidence>
<dbReference type="AlphaFoldDB" id="A0A1F6VSK9"/>
<evidence type="ECO:0000313" key="6">
    <source>
        <dbReference type="EMBL" id="OGI72572.1"/>
    </source>
</evidence>
<dbReference type="Proteomes" id="UP000179686">
    <property type="component" value="Unassembled WGS sequence"/>
</dbReference>
<comment type="cofactor">
    <cofactor evidence="1">
        <name>FAD</name>
        <dbReference type="ChEBI" id="CHEBI:57692"/>
    </cofactor>
</comment>
<dbReference type="InterPro" id="IPR023166">
    <property type="entry name" value="BaiN-like_dom_sf"/>
</dbReference>
<name>A0A1F6VSK9_9BACT</name>
<dbReference type="Gene3D" id="2.40.30.10">
    <property type="entry name" value="Translation factors"/>
    <property type="match status" value="1"/>
</dbReference>
<dbReference type="PANTHER" id="PTHR42887">
    <property type="entry name" value="OS12G0638800 PROTEIN"/>
    <property type="match status" value="1"/>
</dbReference>
<dbReference type="Gene3D" id="1.10.8.260">
    <property type="entry name" value="HI0933 insert domain-like"/>
    <property type="match status" value="1"/>
</dbReference>